<dbReference type="Proteomes" id="UP000016511">
    <property type="component" value="Unassembled WGS sequence"/>
</dbReference>
<dbReference type="AlphaFoldDB" id="U1Y464"/>
<evidence type="ECO:0000313" key="1">
    <source>
        <dbReference type="EMBL" id="ERI06977.1"/>
    </source>
</evidence>
<dbReference type="HOGENOM" id="CLU_197281_0_0_9"/>
<dbReference type="EMBL" id="AWSJ01000302">
    <property type="protein sequence ID" value="ERI06977.1"/>
    <property type="molecule type" value="Genomic_DNA"/>
</dbReference>
<sequence>MAGRGRFGKKKRVGAPCVPAEERTACLFPTAPAHRPLLFLSPITKICRFIESGVYRYNGSPTNLPATTLQIILSRHVS</sequence>
<protein>
    <submittedName>
        <fullName evidence="1">Uncharacterized protein</fullName>
    </submittedName>
</protein>
<name>U1Y464_ANEAE</name>
<keyword evidence="2" id="KW-1185">Reference proteome</keyword>
<reference evidence="1 2" key="1">
    <citation type="submission" date="2013-08" db="EMBL/GenBank/DDBJ databases">
        <authorList>
            <person name="Weinstock G."/>
            <person name="Sodergren E."/>
            <person name="Wylie T."/>
            <person name="Fulton L."/>
            <person name="Fulton R."/>
            <person name="Fronick C."/>
            <person name="O'Laughlin M."/>
            <person name="Godfrey J."/>
            <person name="Miner T."/>
            <person name="Herter B."/>
            <person name="Appelbaum E."/>
            <person name="Cordes M."/>
            <person name="Lek S."/>
            <person name="Wollam A."/>
            <person name="Pepin K.H."/>
            <person name="Palsikar V.B."/>
            <person name="Mitreva M."/>
            <person name="Wilson R.K."/>
        </authorList>
    </citation>
    <scope>NUCLEOTIDE SEQUENCE [LARGE SCALE GENOMIC DNA]</scope>
    <source>
        <strain evidence="1 2">ATCC 12856</strain>
    </source>
</reference>
<proteinExistence type="predicted"/>
<accession>U1Y464</accession>
<evidence type="ECO:0000313" key="2">
    <source>
        <dbReference type="Proteomes" id="UP000016511"/>
    </source>
</evidence>
<comment type="caution">
    <text evidence="1">The sequence shown here is derived from an EMBL/GenBank/DDBJ whole genome shotgun (WGS) entry which is preliminary data.</text>
</comment>
<organism evidence="1 2">
    <name type="scientific">Aneurinibacillus aneurinilyticus ATCC 12856</name>
    <dbReference type="NCBI Taxonomy" id="649747"/>
    <lineage>
        <taxon>Bacteria</taxon>
        <taxon>Bacillati</taxon>
        <taxon>Bacillota</taxon>
        <taxon>Bacilli</taxon>
        <taxon>Bacillales</taxon>
        <taxon>Paenibacillaceae</taxon>
        <taxon>Aneurinibacillus group</taxon>
        <taxon>Aneurinibacillus</taxon>
    </lineage>
</organism>
<gene>
    <name evidence="1" type="ORF">HMPREF0083_04953</name>
</gene>